<dbReference type="Gene3D" id="3.90.1200.10">
    <property type="match status" value="1"/>
</dbReference>
<organism evidence="2 3">
    <name type="scientific">Polypedilum vanderplanki</name>
    <name type="common">Sleeping chironomid midge</name>
    <dbReference type="NCBI Taxonomy" id="319348"/>
    <lineage>
        <taxon>Eukaryota</taxon>
        <taxon>Metazoa</taxon>
        <taxon>Ecdysozoa</taxon>
        <taxon>Arthropoda</taxon>
        <taxon>Hexapoda</taxon>
        <taxon>Insecta</taxon>
        <taxon>Pterygota</taxon>
        <taxon>Neoptera</taxon>
        <taxon>Endopterygota</taxon>
        <taxon>Diptera</taxon>
        <taxon>Nematocera</taxon>
        <taxon>Chironomoidea</taxon>
        <taxon>Chironomidae</taxon>
        <taxon>Chironominae</taxon>
        <taxon>Polypedilum</taxon>
        <taxon>Polypedilum</taxon>
    </lineage>
</organism>
<feature type="domain" description="CHK kinase-like" evidence="1">
    <location>
        <begin position="2"/>
        <end position="133"/>
    </location>
</feature>
<dbReference type="InterPro" id="IPR011009">
    <property type="entry name" value="Kinase-like_dom_sf"/>
</dbReference>
<dbReference type="InterPro" id="IPR015897">
    <property type="entry name" value="CHK_kinase-like"/>
</dbReference>
<gene>
    <name evidence="2" type="ORF">PVAND_014857</name>
</gene>
<comment type="caution">
    <text evidence="2">The sequence shown here is derived from an EMBL/GenBank/DDBJ whole genome shotgun (WGS) entry which is preliminary data.</text>
</comment>
<name>A0A9J6BAY9_POLVA</name>
<evidence type="ECO:0000313" key="2">
    <source>
        <dbReference type="EMBL" id="KAG5666847.1"/>
    </source>
</evidence>
<dbReference type="EMBL" id="JADBJN010000004">
    <property type="protein sequence ID" value="KAG5666847.1"/>
    <property type="molecule type" value="Genomic_DNA"/>
</dbReference>
<dbReference type="OrthoDB" id="8250698at2759"/>
<keyword evidence="3" id="KW-1185">Reference proteome</keyword>
<accession>A0A9J6BAY9</accession>
<dbReference type="PANTHER" id="PTHR11012:SF12">
    <property type="entry name" value="CHK KINASE-LIKE DOMAIN-CONTAINING PROTEIN-RELATED"/>
    <property type="match status" value="1"/>
</dbReference>
<proteinExistence type="predicted"/>
<dbReference type="SUPFAM" id="SSF56112">
    <property type="entry name" value="Protein kinase-like (PK-like)"/>
    <property type="match status" value="1"/>
</dbReference>
<dbReference type="AlphaFoldDB" id="A0A9J6BAY9"/>
<sequence>MDLKIVHQPPKTFAVSVMIAEQLARFHASSFFMVNEKKINLLNFNGRNYENSDADRLKVLNHNDFHNKNVLFKEVEGKIVDLYFIDFQLCTFASPAIDLIFALYHFVSSENREKHRDEFISIYHHQFVKTLNDFNYCGDLPTLKAFHDEIFKCGTFEVLVAICLTIFYYFDMSQLKDEDLDMGEGTKNARIRMCRTEKYLKMLEWQLKELKEKGVL</sequence>
<dbReference type="PANTHER" id="PTHR11012">
    <property type="entry name" value="PROTEIN KINASE-LIKE DOMAIN-CONTAINING"/>
    <property type="match status" value="1"/>
</dbReference>
<dbReference type="InterPro" id="IPR004119">
    <property type="entry name" value="EcKL"/>
</dbReference>
<evidence type="ECO:0000313" key="3">
    <source>
        <dbReference type="Proteomes" id="UP001107558"/>
    </source>
</evidence>
<evidence type="ECO:0000259" key="1">
    <source>
        <dbReference type="SMART" id="SM00587"/>
    </source>
</evidence>
<reference evidence="2" key="1">
    <citation type="submission" date="2021-03" db="EMBL/GenBank/DDBJ databases">
        <title>Chromosome level genome of the anhydrobiotic midge Polypedilum vanderplanki.</title>
        <authorList>
            <person name="Yoshida Y."/>
            <person name="Kikawada T."/>
            <person name="Gusev O."/>
        </authorList>
    </citation>
    <scope>NUCLEOTIDE SEQUENCE</scope>
    <source>
        <strain evidence="2">NIAS01</strain>
        <tissue evidence="2">Whole body or cell culture</tissue>
    </source>
</reference>
<dbReference type="Pfam" id="PF02958">
    <property type="entry name" value="EcKL"/>
    <property type="match status" value="1"/>
</dbReference>
<protein>
    <recommendedName>
        <fullName evidence="1">CHK kinase-like domain-containing protein</fullName>
    </recommendedName>
</protein>
<dbReference type="Proteomes" id="UP001107558">
    <property type="component" value="Chromosome 4"/>
</dbReference>
<dbReference type="SMART" id="SM00587">
    <property type="entry name" value="CHK"/>
    <property type="match status" value="1"/>
</dbReference>